<dbReference type="InterPro" id="IPR018060">
    <property type="entry name" value="HTH_AraC"/>
</dbReference>
<dbReference type="InterPro" id="IPR050204">
    <property type="entry name" value="AraC_XylS_family_regulators"/>
</dbReference>
<organism evidence="7 8">
    <name type="scientific">Pseudomonas syringae pv. aceris</name>
    <dbReference type="NCBI Taxonomy" id="199198"/>
    <lineage>
        <taxon>Bacteria</taxon>
        <taxon>Pseudomonadati</taxon>
        <taxon>Pseudomonadota</taxon>
        <taxon>Gammaproteobacteria</taxon>
        <taxon>Pseudomonadales</taxon>
        <taxon>Pseudomonadaceae</taxon>
        <taxon>Pseudomonas</taxon>
        <taxon>Pseudomonas syringae</taxon>
    </lineage>
</organism>
<evidence type="ECO:0000313" key="7">
    <source>
        <dbReference type="EMBL" id="KPW09190.1"/>
    </source>
</evidence>
<dbReference type="PANTHER" id="PTHR46796:SF6">
    <property type="entry name" value="ARAC SUBFAMILY"/>
    <property type="match status" value="1"/>
</dbReference>
<sequence length="311" mass="35106">MFVDYSTDSVASKDRFESWKDAVCTHLITAHAKPTEPQKFQGSFKYCTFGGLDLSTQTSASHNWDRSADCLRQYPEDDYWLGFMQKGNALLEQNGRSTCIEDGQFVLYDAARTFKYKINADALHIIRLPRAVMTRLTPHIDELIGGVLDAQRPGISTLKSMVLEVTSGVFKGPSPQLPDTFAQTLFDLLVMSINLQHPADCPPRQDELYSRVASYIKRNLHDAALNLTTIANAHNISTRTVTRLFVTHDKTPMNFVWQERLISCRKVLQETRGVNITQVALDHGFTDMSHFSQAFRKAFGYSPSSVIHLHS</sequence>
<dbReference type="PATRIC" id="fig|199198.4.peg.2392"/>
<dbReference type="InterPro" id="IPR035418">
    <property type="entry name" value="AraC-bd_2"/>
</dbReference>
<dbReference type="Gene3D" id="1.10.10.60">
    <property type="entry name" value="Homeodomain-like"/>
    <property type="match status" value="1"/>
</dbReference>
<dbReference type="AlphaFoldDB" id="A0A0L8IPW6"/>
<comment type="function">
    <text evidence="5">Regulatory protein of the TOL plasmid xyl operons. XylS activates the xylXYZLTEGFJQKIH operon required for the degradation of toluene, m-xylene and p-xylene.</text>
</comment>
<dbReference type="InterPro" id="IPR020449">
    <property type="entry name" value="Tscrpt_reg_AraC-type_HTH"/>
</dbReference>
<dbReference type="SUPFAM" id="SSF46689">
    <property type="entry name" value="Homeodomain-like"/>
    <property type="match status" value="1"/>
</dbReference>
<dbReference type="Proteomes" id="UP000050297">
    <property type="component" value="Unassembled WGS sequence"/>
</dbReference>
<accession>A0A0L8IPW6</accession>
<gene>
    <name evidence="7" type="ORF">ALO91_03405</name>
</gene>
<keyword evidence="4" id="KW-0804">Transcription</keyword>
<evidence type="ECO:0000256" key="3">
    <source>
        <dbReference type="ARBA" id="ARBA00023159"/>
    </source>
</evidence>
<dbReference type="GO" id="GO:0003700">
    <property type="term" value="F:DNA-binding transcription factor activity"/>
    <property type="evidence" value="ECO:0007669"/>
    <property type="project" value="InterPro"/>
</dbReference>
<protein>
    <submittedName>
        <fullName evidence="7">Transcriptional regulator, AraC family protein</fullName>
    </submittedName>
</protein>
<evidence type="ECO:0000256" key="1">
    <source>
        <dbReference type="ARBA" id="ARBA00023015"/>
    </source>
</evidence>
<evidence type="ECO:0000256" key="4">
    <source>
        <dbReference type="ARBA" id="ARBA00023163"/>
    </source>
</evidence>
<keyword evidence="3" id="KW-0010">Activator</keyword>
<evidence type="ECO:0000256" key="5">
    <source>
        <dbReference type="ARBA" id="ARBA00037345"/>
    </source>
</evidence>
<evidence type="ECO:0000313" key="8">
    <source>
        <dbReference type="Proteomes" id="UP000050297"/>
    </source>
</evidence>
<keyword evidence="2" id="KW-0238">DNA-binding</keyword>
<name>A0A0L8IPW6_PSESX</name>
<reference evidence="7 8" key="1">
    <citation type="submission" date="2015-09" db="EMBL/GenBank/DDBJ databases">
        <title>Genome announcement of multiple Pseudomonas syringae strains.</title>
        <authorList>
            <person name="Thakur S."/>
            <person name="Wang P.W."/>
            <person name="Gong Y."/>
            <person name="Weir B.S."/>
            <person name="Guttman D.S."/>
        </authorList>
    </citation>
    <scope>NUCLEOTIDE SEQUENCE [LARGE SCALE GENOMIC DNA]</scope>
    <source>
        <strain evidence="7 8">ICMP2802</strain>
    </source>
</reference>
<dbReference type="SMART" id="SM00342">
    <property type="entry name" value="HTH_ARAC"/>
    <property type="match status" value="1"/>
</dbReference>
<dbReference type="PRINTS" id="PR00032">
    <property type="entry name" value="HTHARAC"/>
</dbReference>
<dbReference type="Pfam" id="PF12833">
    <property type="entry name" value="HTH_18"/>
    <property type="match status" value="1"/>
</dbReference>
<dbReference type="InterPro" id="IPR009057">
    <property type="entry name" value="Homeodomain-like_sf"/>
</dbReference>
<dbReference type="PROSITE" id="PS01124">
    <property type="entry name" value="HTH_ARAC_FAMILY_2"/>
    <property type="match status" value="1"/>
</dbReference>
<dbReference type="Pfam" id="PF14525">
    <property type="entry name" value="AraC_binding_2"/>
    <property type="match status" value="1"/>
</dbReference>
<feature type="domain" description="HTH araC/xylS-type" evidence="6">
    <location>
        <begin position="210"/>
        <end position="309"/>
    </location>
</feature>
<dbReference type="EMBL" id="LJPM01000589">
    <property type="protein sequence ID" value="KPW09190.1"/>
    <property type="molecule type" value="Genomic_DNA"/>
</dbReference>
<evidence type="ECO:0000256" key="2">
    <source>
        <dbReference type="ARBA" id="ARBA00023125"/>
    </source>
</evidence>
<evidence type="ECO:0000259" key="6">
    <source>
        <dbReference type="PROSITE" id="PS01124"/>
    </source>
</evidence>
<keyword evidence="1" id="KW-0805">Transcription regulation</keyword>
<dbReference type="GO" id="GO:0043565">
    <property type="term" value="F:sequence-specific DNA binding"/>
    <property type="evidence" value="ECO:0007669"/>
    <property type="project" value="InterPro"/>
</dbReference>
<dbReference type="RefSeq" id="WP_004407717.1">
    <property type="nucleotide sequence ID" value="NZ_LGAR01000114.1"/>
</dbReference>
<dbReference type="PANTHER" id="PTHR46796">
    <property type="entry name" value="HTH-TYPE TRANSCRIPTIONAL ACTIVATOR RHAS-RELATED"/>
    <property type="match status" value="1"/>
</dbReference>
<comment type="caution">
    <text evidence="7">The sequence shown here is derived from an EMBL/GenBank/DDBJ whole genome shotgun (WGS) entry which is preliminary data.</text>
</comment>
<proteinExistence type="predicted"/>